<evidence type="ECO:0000259" key="1">
    <source>
        <dbReference type="Pfam" id="PF13354"/>
    </source>
</evidence>
<dbReference type="PANTHER" id="PTHR35333:SF3">
    <property type="entry name" value="BETA-LACTAMASE-TYPE TRANSPEPTIDASE FOLD CONTAINING PROTEIN"/>
    <property type="match status" value="1"/>
</dbReference>
<dbReference type="Proteomes" id="UP000523139">
    <property type="component" value="Unassembled WGS sequence"/>
</dbReference>
<dbReference type="InterPro" id="IPR045155">
    <property type="entry name" value="Beta-lactam_cat"/>
</dbReference>
<reference evidence="2 3" key="1">
    <citation type="submission" date="2020-04" db="EMBL/GenBank/DDBJ databases">
        <title>Nesterenkonia sp. nov., isolated from marine sediment.</title>
        <authorList>
            <person name="Zhang G."/>
        </authorList>
    </citation>
    <scope>NUCLEOTIDE SEQUENCE [LARGE SCALE GENOMIC DNA]</scope>
    <source>
        <strain evidence="2 3">MY13</strain>
    </source>
</reference>
<sequence>MSLQSTAADLEAKFGLRAYVCAQSLSSSERVGHRQSDLAVTASVFKVPVLLEALSQVAAGENEAEQRVLVKADDYRVLGGTGIASFAHDVELSFRDLCLSMMQVSDNRATDVVMEMVGWDRINARLRSLGLEKTVVEGDCRDLFATIDEDEQALADGRISESRDELGAPVHLRALDPKRASRTTAEECTELLRRIWQAEDVDPEVSRGMREMMAEQVWRHRLSAGFPGDDITIAGKTGTLRHVRNEVGVVEYPDGQRYAVSVFLRIPESYLRVPHADQAIGTLGAAAVAELRGEA</sequence>
<dbReference type="GO" id="GO:0030655">
    <property type="term" value="P:beta-lactam antibiotic catabolic process"/>
    <property type="evidence" value="ECO:0007669"/>
    <property type="project" value="InterPro"/>
</dbReference>
<dbReference type="Gene3D" id="3.40.710.10">
    <property type="entry name" value="DD-peptidase/beta-lactamase superfamily"/>
    <property type="match status" value="1"/>
</dbReference>
<dbReference type="RefSeq" id="WP_168888272.1">
    <property type="nucleotide sequence ID" value="NZ_JABAHY010000015.1"/>
</dbReference>
<dbReference type="InterPro" id="IPR012338">
    <property type="entry name" value="Beta-lactam/transpept-like"/>
</dbReference>
<evidence type="ECO:0000313" key="3">
    <source>
        <dbReference type="Proteomes" id="UP000523139"/>
    </source>
</evidence>
<dbReference type="GO" id="GO:0008800">
    <property type="term" value="F:beta-lactamase activity"/>
    <property type="evidence" value="ECO:0007669"/>
    <property type="project" value="InterPro"/>
</dbReference>
<dbReference type="EMBL" id="JABAHY010000015">
    <property type="protein sequence ID" value="NLS10783.1"/>
    <property type="molecule type" value="Genomic_DNA"/>
</dbReference>
<keyword evidence="3" id="KW-1185">Reference proteome</keyword>
<proteinExistence type="predicted"/>
<dbReference type="SUPFAM" id="SSF56601">
    <property type="entry name" value="beta-lactamase/transpeptidase-like"/>
    <property type="match status" value="1"/>
</dbReference>
<dbReference type="AlphaFoldDB" id="A0A7X8TMK5"/>
<accession>A0A7X8TMK5</accession>
<dbReference type="InterPro" id="IPR000871">
    <property type="entry name" value="Beta-lactam_class-A"/>
</dbReference>
<gene>
    <name evidence="2" type="ORF">HGQ17_12430</name>
</gene>
<dbReference type="GO" id="GO:0046677">
    <property type="term" value="P:response to antibiotic"/>
    <property type="evidence" value="ECO:0007669"/>
    <property type="project" value="InterPro"/>
</dbReference>
<keyword evidence="2" id="KW-0378">Hydrolase</keyword>
<dbReference type="Pfam" id="PF13354">
    <property type="entry name" value="Beta-lactamase2"/>
    <property type="match status" value="1"/>
</dbReference>
<comment type="caution">
    <text evidence="2">The sequence shown here is derived from an EMBL/GenBank/DDBJ whole genome shotgun (WGS) entry which is preliminary data.</text>
</comment>
<protein>
    <submittedName>
        <fullName evidence="2">Serine hydrolase</fullName>
    </submittedName>
</protein>
<feature type="domain" description="Beta-lactamase class A catalytic" evidence="1">
    <location>
        <begin position="20"/>
        <end position="263"/>
    </location>
</feature>
<evidence type="ECO:0000313" key="2">
    <source>
        <dbReference type="EMBL" id="NLS10783.1"/>
    </source>
</evidence>
<organism evidence="2 3">
    <name type="scientific">Nesterenkonia sedimenti</name>
    <dbReference type="NCBI Taxonomy" id="1463632"/>
    <lineage>
        <taxon>Bacteria</taxon>
        <taxon>Bacillati</taxon>
        <taxon>Actinomycetota</taxon>
        <taxon>Actinomycetes</taxon>
        <taxon>Micrococcales</taxon>
        <taxon>Micrococcaceae</taxon>
        <taxon>Nesterenkonia</taxon>
    </lineage>
</organism>
<dbReference type="PANTHER" id="PTHR35333">
    <property type="entry name" value="BETA-LACTAMASE"/>
    <property type="match status" value="1"/>
</dbReference>
<name>A0A7X8TMK5_9MICC</name>